<dbReference type="InterPro" id="IPR035986">
    <property type="entry name" value="PKD_dom_sf"/>
</dbReference>
<dbReference type="InterPro" id="IPR013783">
    <property type="entry name" value="Ig-like_fold"/>
</dbReference>
<dbReference type="AlphaFoldDB" id="A0A9D7K040"/>
<dbReference type="SUPFAM" id="SSF49299">
    <property type="entry name" value="PKD domain"/>
    <property type="match status" value="1"/>
</dbReference>
<comment type="caution">
    <text evidence="2">The sequence shown here is derived from an EMBL/GenBank/DDBJ whole genome shotgun (WGS) entry which is preliminary data.</text>
</comment>
<sequence length="182" mass="18985">MRRTLIALAFAAPLTAFAANPTIDKITATPSQAKVGEPVTITIEASDAEGGMCGLDLNWGDGNRMPPKKVGGNHKNFPLTLQHTYTKPGTYEIKADGKRAETYLGCMGKAKLMLTVEGAAAAAGGKPACPADWKLKGKAAKDGSFTCAPSKKGAAKPEKELTCPAGTSYFFSSKSLGCEKSQ</sequence>
<protein>
    <submittedName>
        <fullName evidence="2">PKD domain-containing protein</fullName>
    </submittedName>
</protein>
<evidence type="ECO:0000313" key="3">
    <source>
        <dbReference type="Proteomes" id="UP000886689"/>
    </source>
</evidence>
<dbReference type="Proteomes" id="UP000886689">
    <property type="component" value="Unassembled WGS sequence"/>
</dbReference>
<reference evidence="2" key="1">
    <citation type="submission" date="2020-10" db="EMBL/GenBank/DDBJ databases">
        <title>Connecting structure to function with the recovery of over 1000 high-quality activated sludge metagenome-assembled genomes encoding full-length rRNA genes using long-read sequencing.</title>
        <authorList>
            <person name="Singleton C.M."/>
            <person name="Petriglieri F."/>
            <person name="Kristensen J.M."/>
            <person name="Kirkegaard R.H."/>
            <person name="Michaelsen T.Y."/>
            <person name="Andersen M.H."/>
            <person name="Karst S.M."/>
            <person name="Dueholm M.S."/>
            <person name="Nielsen P.H."/>
            <person name="Albertsen M."/>
        </authorList>
    </citation>
    <scope>NUCLEOTIDE SEQUENCE</scope>
    <source>
        <strain evidence="2">Hirt_18-Q3-R61-65_BATAC.395</strain>
    </source>
</reference>
<evidence type="ECO:0000256" key="1">
    <source>
        <dbReference type="SAM" id="SignalP"/>
    </source>
</evidence>
<dbReference type="Gene3D" id="2.60.40.10">
    <property type="entry name" value="Immunoglobulins"/>
    <property type="match status" value="1"/>
</dbReference>
<name>A0A9D7K040_9PROT</name>
<proteinExistence type="predicted"/>
<feature type="chain" id="PRO_5039594949" evidence="1">
    <location>
        <begin position="19"/>
        <end position="182"/>
    </location>
</feature>
<organism evidence="2 3">
    <name type="scientific">Candidatus Proximibacter danicus</name>
    <dbReference type="NCBI Taxonomy" id="2954365"/>
    <lineage>
        <taxon>Bacteria</taxon>
        <taxon>Pseudomonadati</taxon>
        <taxon>Pseudomonadota</taxon>
        <taxon>Betaproteobacteria</taxon>
        <taxon>Candidatus Proximibacter</taxon>
    </lineage>
</organism>
<gene>
    <name evidence="2" type="ORF">IPL58_06515</name>
</gene>
<accession>A0A9D7K040</accession>
<dbReference type="EMBL" id="JADJUC010000005">
    <property type="protein sequence ID" value="MBK8523788.1"/>
    <property type="molecule type" value="Genomic_DNA"/>
</dbReference>
<keyword evidence="1" id="KW-0732">Signal</keyword>
<feature type="signal peptide" evidence="1">
    <location>
        <begin position="1"/>
        <end position="18"/>
    </location>
</feature>
<evidence type="ECO:0000313" key="2">
    <source>
        <dbReference type="EMBL" id="MBK8523788.1"/>
    </source>
</evidence>